<sequence>MLKKFSLYFLHTSASSDGAAKRTGRIQVANWLKAVFDHRLETNCSILCRSKLVCLRVGRRDGRPLLWKGERAASSWRCSHGKNHARI</sequence>
<name>A0A059C556_EUCGR</name>
<gene>
    <name evidence="1" type="ORF">EUGRSUZ_E01506</name>
</gene>
<proteinExistence type="predicted"/>
<evidence type="ECO:0000313" key="1">
    <source>
        <dbReference type="EMBL" id="KCW73060.1"/>
    </source>
</evidence>
<accession>A0A059C556</accession>
<dbReference type="AlphaFoldDB" id="A0A059C556"/>
<organism evidence="1">
    <name type="scientific">Eucalyptus grandis</name>
    <name type="common">Flooded gum</name>
    <dbReference type="NCBI Taxonomy" id="71139"/>
    <lineage>
        <taxon>Eukaryota</taxon>
        <taxon>Viridiplantae</taxon>
        <taxon>Streptophyta</taxon>
        <taxon>Embryophyta</taxon>
        <taxon>Tracheophyta</taxon>
        <taxon>Spermatophyta</taxon>
        <taxon>Magnoliopsida</taxon>
        <taxon>eudicotyledons</taxon>
        <taxon>Gunneridae</taxon>
        <taxon>Pentapetalae</taxon>
        <taxon>rosids</taxon>
        <taxon>malvids</taxon>
        <taxon>Myrtales</taxon>
        <taxon>Myrtaceae</taxon>
        <taxon>Myrtoideae</taxon>
        <taxon>Eucalypteae</taxon>
        <taxon>Eucalyptus</taxon>
    </lineage>
</organism>
<dbReference type="Gramene" id="KCW73060">
    <property type="protein sequence ID" value="KCW73060"/>
    <property type="gene ID" value="EUGRSUZ_E01506"/>
</dbReference>
<dbReference type="EMBL" id="KK198757">
    <property type="protein sequence ID" value="KCW73060.1"/>
    <property type="molecule type" value="Genomic_DNA"/>
</dbReference>
<reference evidence="1" key="1">
    <citation type="submission" date="2013-07" db="EMBL/GenBank/DDBJ databases">
        <title>The genome of Eucalyptus grandis.</title>
        <authorList>
            <person name="Schmutz J."/>
            <person name="Hayes R."/>
            <person name="Myburg A."/>
            <person name="Tuskan G."/>
            <person name="Grattapaglia D."/>
            <person name="Rokhsar D.S."/>
        </authorList>
    </citation>
    <scope>NUCLEOTIDE SEQUENCE</scope>
    <source>
        <tissue evidence="1">Leaf extractions</tissue>
    </source>
</reference>
<protein>
    <submittedName>
        <fullName evidence="1">Uncharacterized protein</fullName>
    </submittedName>
</protein>
<dbReference type="InParanoid" id="A0A059C556"/>